<dbReference type="EMBL" id="UINC01097763">
    <property type="protein sequence ID" value="SVC55749.1"/>
    <property type="molecule type" value="Genomic_DNA"/>
</dbReference>
<dbReference type="SUPFAM" id="SSF63446">
    <property type="entry name" value="Type I dockerin domain"/>
    <property type="match status" value="1"/>
</dbReference>
<dbReference type="InterPro" id="IPR050770">
    <property type="entry name" value="Intradiol_RC_Dioxygenase"/>
</dbReference>
<dbReference type="AlphaFoldDB" id="A0A382N3K2"/>
<name>A0A382N3K2_9ZZZZ</name>
<keyword evidence="2" id="KW-0223">Dioxygenase</keyword>
<dbReference type="GO" id="GO:0016702">
    <property type="term" value="F:oxidoreductase activity, acting on single donors with incorporation of molecular oxygen, incorporation of two atoms of oxygen"/>
    <property type="evidence" value="ECO:0007669"/>
    <property type="project" value="InterPro"/>
</dbReference>
<evidence type="ECO:0000259" key="4">
    <source>
        <dbReference type="PROSITE" id="PS51766"/>
    </source>
</evidence>
<evidence type="ECO:0000256" key="1">
    <source>
        <dbReference type="ARBA" id="ARBA00007825"/>
    </source>
</evidence>
<dbReference type="Pfam" id="PF00775">
    <property type="entry name" value="Dioxygenase_C"/>
    <property type="match status" value="1"/>
</dbReference>
<dbReference type="InterPro" id="IPR016134">
    <property type="entry name" value="Dockerin_dom"/>
</dbReference>
<dbReference type="GO" id="GO:0008199">
    <property type="term" value="F:ferric iron binding"/>
    <property type="evidence" value="ECO:0007669"/>
    <property type="project" value="InterPro"/>
</dbReference>
<dbReference type="CDD" id="cd14256">
    <property type="entry name" value="Dockerin_I"/>
    <property type="match status" value="1"/>
</dbReference>
<dbReference type="InterPro" id="IPR036439">
    <property type="entry name" value="Dockerin_dom_sf"/>
</dbReference>
<dbReference type="InterPro" id="IPR000627">
    <property type="entry name" value="Intradiol_dOase_C"/>
</dbReference>
<comment type="similarity">
    <text evidence="1">Belongs to the intradiol ring-cleavage dioxygenase family.</text>
</comment>
<dbReference type="Gene3D" id="1.10.1330.10">
    <property type="entry name" value="Dockerin domain"/>
    <property type="match status" value="1"/>
</dbReference>
<evidence type="ECO:0000256" key="2">
    <source>
        <dbReference type="ARBA" id="ARBA00022964"/>
    </source>
</evidence>
<dbReference type="Gene3D" id="2.60.130.10">
    <property type="entry name" value="Aromatic compound dioxygenase"/>
    <property type="match status" value="1"/>
</dbReference>
<accession>A0A382N3K2</accession>
<dbReference type="InterPro" id="IPR015889">
    <property type="entry name" value="Intradiol_dOase_core"/>
</dbReference>
<keyword evidence="3" id="KW-0560">Oxidoreductase</keyword>
<dbReference type="GO" id="GO:0004553">
    <property type="term" value="F:hydrolase activity, hydrolyzing O-glycosyl compounds"/>
    <property type="evidence" value="ECO:0007669"/>
    <property type="project" value="InterPro"/>
</dbReference>
<proteinExistence type="inferred from homology"/>
<protein>
    <recommendedName>
        <fullName evidence="4">Dockerin domain-containing protein</fullName>
    </recommendedName>
</protein>
<feature type="domain" description="Dockerin" evidence="4">
    <location>
        <begin position="211"/>
        <end position="279"/>
    </location>
</feature>
<dbReference type="GO" id="GO:0000272">
    <property type="term" value="P:polysaccharide catabolic process"/>
    <property type="evidence" value="ECO:0007669"/>
    <property type="project" value="InterPro"/>
</dbReference>
<feature type="non-terminal residue" evidence="5">
    <location>
        <position position="328"/>
    </location>
</feature>
<dbReference type="PANTHER" id="PTHR33711:SF10">
    <property type="entry name" value="INTRADIOL RING-CLEAVAGE DIOXYGENASES DOMAIN-CONTAINING PROTEIN"/>
    <property type="match status" value="1"/>
</dbReference>
<gene>
    <name evidence="5" type="ORF">METZ01_LOCUS308603</name>
</gene>
<evidence type="ECO:0000256" key="3">
    <source>
        <dbReference type="ARBA" id="ARBA00023002"/>
    </source>
</evidence>
<dbReference type="SUPFAM" id="SSF49482">
    <property type="entry name" value="Aromatic compound dioxygenase"/>
    <property type="match status" value="1"/>
</dbReference>
<sequence>MNKKNTTIKSVKISRSEFIVKGSVLAGSTVLLPTLVLGQDCNLTSDDILGPYFVEGAPLRTVIAHSDEPGQRLFVSGRILQNDCETPISGAMLELWHANDAGCYSINLECNTGNPGNDEFNLRGKMFSNENGQYAFETILPGYYANRPKHIHIKITTPDGEVLISQIYFDSDPLCDTDPWCQDAEDRILSLNEDSNGLHGLLDIVMNSTLSGIVPGDVNLDGMVNVQDIVLAVGIILGNVQPDDFQMYAADLNQDTEIDILDIVLMVSHILGSRRSSQQLQGGHLIIENDNVRITTNGEVAGIQLFTKGNFRIKNHNLPGNWKLHHDN</sequence>
<dbReference type="InterPro" id="IPR002105">
    <property type="entry name" value="Dockerin_1_rpt"/>
</dbReference>
<dbReference type="PANTHER" id="PTHR33711">
    <property type="entry name" value="DIOXYGENASE, PUTATIVE (AFU_ORTHOLOGUE AFUA_2G02910)-RELATED"/>
    <property type="match status" value="1"/>
</dbReference>
<dbReference type="Pfam" id="PF00404">
    <property type="entry name" value="Dockerin_1"/>
    <property type="match status" value="1"/>
</dbReference>
<organism evidence="5">
    <name type="scientific">marine metagenome</name>
    <dbReference type="NCBI Taxonomy" id="408172"/>
    <lineage>
        <taxon>unclassified sequences</taxon>
        <taxon>metagenomes</taxon>
        <taxon>ecological metagenomes</taxon>
    </lineage>
</organism>
<reference evidence="5" key="1">
    <citation type="submission" date="2018-05" db="EMBL/GenBank/DDBJ databases">
        <authorList>
            <person name="Lanie J.A."/>
            <person name="Ng W.-L."/>
            <person name="Kazmierczak K.M."/>
            <person name="Andrzejewski T.M."/>
            <person name="Davidsen T.M."/>
            <person name="Wayne K.J."/>
            <person name="Tettelin H."/>
            <person name="Glass J.I."/>
            <person name="Rusch D."/>
            <person name="Podicherti R."/>
            <person name="Tsui H.-C.T."/>
            <person name="Winkler M.E."/>
        </authorList>
    </citation>
    <scope>NUCLEOTIDE SEQUENCE</scope>
</reference>
<dbReference type="PROSITE" id="PS51766">
    <property type="entry name" value="DOCKERIN"/>
    <property type="match status" value="1"/>
</dbReference>
<evidence type="ECO:0000313" key="5">
    <source>
        <dbReference type="EMBL" id="SVC55749.1"/>
    </source>
</evidence>